<dbReference type="GO" id="GO:0003677">
    <property type="term" value="F:DNA binding"/>
    <property type="evidence" value="ECO:0007669"/>
    <property type="project" value="UniProtKB-KW"/>
</dbReference>
<feature type="region of interest" description="Disordered" evidence="11">
    <location>
        <begin position="378"/>
        <end position="401"/>
    </location>
</feature>
<dbReference type="InterPro" id="IPR015445">
    <property type="entry name" value="TBP-like"/>
</dbReference>
<dbReference type="Proteomes" id="UP000007755">
    <property type="component" value="Unassembled WGS sequence"/>
</dbReference>
<dbReference type="eggNOG" id="KOG3302">
    <property type="taxonomic scope" value="Eukaryota"/>
</dbReference>
<keyword evidence="7" id="KW-0804">Transcription</keyword>
<dbReference type="STRING" id="103372.F4W4S8"/>
<accession>F4W4S8</accession>
<dbReference type="Pfam" id="PF00352">
    <property type="entry name" value="TBP"/>
    <property type="match status" value="2"/>
</dbReference>
<dbReference type="GO" id="GO:0006352">
    <property type="term" value="P:DNA-templated transcription initiation"/>
    <property type="evidence" value="ECO:0007669"/>
    <property type="project" value="InterPro"/>
</dbReference>
<keyword evidence="8" id="KW-0539">Nucleus</keyword>
<sequence>MNNEWRNMLDWESEISFSMYDIVTNYNQKNETNYNQTNEMNYNQKNEMNYNMHNNNKNDDGNSNYYMNNSTMNFWDFRNYGMDYNINHYDENLPLVHNIMATAIQENGMKPLTNKSLNHVNDVNNLDNANSCTEEKDNRLFDGQLQPYVDHAEKPHEETHEEPHEEPPELDIVINNVVCSFSVRCHLNLREIALNGSNVEYRRENGMITMKLRRPYTTASIWSSGKVTCTGATSEVQAKIAARRFARSLQKLGFKVRFNNYRVVNVLGTCSMPFAIKITSFSVHHKENADYEPELHPGVTYKLKEPKATLKIFSTGSVTVTAPNVAAVQAAIEHIYPLVYEFRKERTPEDELAFTTKKRKLGLNKRKRDEFLEDEPDLSYESMISDAEDTLNEVETDGSWD</sequence>
<dbReference type="PRINTS" id="PR00686">
    <property type="entry name" value="TIFACTORIID"/>
</dbReference>
<dbReference type="OrthoDB" id="2127950at2759"/>
<evidence type="ECO:0000256" key="6">
    <source>
        <dbReference type="ARBA" id="ARBA00023125"/>
    </source>
</evidence>
<dbReference type="EMBL" id="GL887553">
    <property type="protein sequence ID" value="EGI70797.1"/>
    <property type="molecule type" value="Genomic_DNA"/>
</dbReference>
<name>F4W4S8_ACREC</name>
<evidence type="ECO:0000256" key="1">
    <source>
        <dbReference type="ARBA" id="ARBA00004123"/>
    </source>
</evidence>
<dbReference type="PANTHER" id="PTHR10126">
    <property type="entry name" value="TATA-BOX BINDING PROTEIN"/>
    <property type="match status" value="1"/>
</dbReference>
<dbReference type="AlphaFoldDB" id="F4W4S8"/>
<dbReference type="InterPro" id="IPR012295">
    <property type="entry name" value="TBP_dom_sf"/>
</dbReference>
<evidence type="ECO:0000256" key="3">
    <source>
        <dbReference type="ARBA" id="ARBA00005560"/>
    </source>
</evidence>
<keyword evidence="6" id="KW-0238">DNA-binding</keyword>
<organism evidence="13">
    <name type="scientific">Acromyrmex echinatior</name>
    <name type="common">Panamanian leafcutter ant</name>
    <name type="synonym">Acromyrmex octospinosus echinatior</name>
    <dbReference type="NCBI Taxonomy" id="103372"/>
    <lineage>
        <taxon>Eukaryota</taxon>
        <taxon>Metazoa</taxon>
        <taxon>Ecdysozoa</taxon>
        <taxon>Arthropoda</taxon>
        <taxon>Hexapoda</taxon>
        <taxon>Insecta</taxon>
        <taxon>Pterygota</taxon>
        <taxon>Neoptera</taxon>
        <taxon>Endopterygota</taxon>
        <taxon>Hymenoptera</taxon>
        <taxon>Apocrita</taxon>
        <taxon>Aculeata</taxon>
        <taxon>Formicoidea</taxon>
        <taxon>Formicidae</taxon>
        <taxon>Myrmicinae</taxon>
        <taxon>Acromyrmex</taxon>
    </lineage>
</organism>
<evidence type="ECO:0000256" key="2">
    <source>
        <dbReference type="ARBA" id="ARBA00004496"/>
    </source>
</evidence>
<dbReference type="FunFam" id="3.30.310.10:FF:000005">
    <property type="entry name" value="TATA box-binding protein-like 1"/>
    <property type="match status" value="1"/>
</dbReference>
<evidence type="ECO:0000256" key="7">
    <source>
        <dbReference type="ARBA" id="ARBA00023163"/>
    </source>
</evidence>
<dbReference type="InterPro" id="IPR000814">
    <property type="entry name" value="TBP"/>
</dbReference>
<dbReference type="SUPFAM" id="SSF55945">
    <property type="entry name" value="TATA-box binding protein-like"/>
    <property type="match status" value="2"/>
</dbReference>
<evidence type="ECO:0000256" key="5">
    <source>
        <dbReference type="ARBA" id="ARBA00023015"/>
    </source>
</evidence>
<dbReference type="GO" id="GO:0005634">
    <property type="term" value="C:nucleus"/>
    <property type="evidence" value="ECO:0007669"/>
    <property type="project" value="UniProtKB-SubCell"/>
</dbReference>
<keyword evidence="13" id="KW-1185">Reference proteome</keyword>
<keyword evidence="5" id="KW-0805">Transcription regulation</keyword>
<dbReference type="Gene3D" id="3.30.310.10">
    <property type="entry name" value="TATA-Binding Protein"/>
    <property type="match status" value="2"/>
</dbReference>
<evidence type="ECO:0000313" key="12">
    <source>
        <dbReference type="EMBL" id="EGI70797.1"/>
    </source>
</evidence>
<dbReference type="GO" id="GO:0005737">
    <property type="term" value="C:cytoplasm"/>
    <property type="evidence" value="ECO:0007669"/>
    <property type="project" value="UniProtKB-SubCell"/>
</dbReference>
<evidence type="ECO:0000313" key="13">
    <source>
        <dbReference type="Proteomes" id="UP000007755"/>
    </source>
</evidence>
<feature type="compositionally biased region" description="Acidic residues" evidence="11">
    <location>
        <begin position="386"/>
        <end position="401"/>
    </location>
</feature>
<evidence type="ECO:0000256" key="9">
    <source>
        <dbReference type="ARBA" id="ARBA00023474"/>
    </source>
</evidence>
<dbReference type="FunFam" id="3.30.310.10:FF:000009">
    <property type="entry name" value="TatA box-binding protein-like protein 1"/>
    <property type="match status" value="1"/>
</dbReference>
<reference evidence="12" key="1">
    <citation type="submission" date="2011-02" db="EMBL/GenBank/DDBJ databases">
        <title>The genome of the leaf-cutting ant Acromyrmex echinatior suggests key adaptations to social evolution and fungus farming.</title>
        <authorList>
            <person name="Nygaard S."/>
            <person name="Zhang G."/>
        </authorList>
    </citation>
    <scope>NUCLEOTIDE SEQUENCE</scope>
</reference>
<evidence type="ECO:0000256" key="4">
    <source>
        <dbReference type="ARBA" id="ARBA00022490"/>
    </source>
</evidence>
<keyword evidence="4" id="KW-0963">Cytoplasm</keyword>
<dbReference type="CDD" id="cd04517">
    <property type="entry name" value="TLF"/>
    <property type="match status" value="1"/>
</dbReference>
<evidence type="ECO:0000256" key="10">
    <source>
        <dbReference type="ARBA" id="ARBA00033173"/>
    </source>
</evidence>
<evidence type="ECO:0000256" key="8">
    <source>
        <dbReference type="ARBA" id="ARBA00023242"/>
    </source>
</evidence>
<protein>
    <recommendedName>
        <fullName evidence="9">TATA box-binding protein-like 1</fullName>
    </recommendedName>
    <alternativeName>
        <fullName evidence="10">TBP-like factor</fullName>
    </alternativeName>
</protein>
<evidence type="ECO:0000256" key="11">
    <source>
        <dbReference type="SAM" id="MobiDB-lite"/>
    </source>
</evidence>
<comment type="subcellular location">
    <subcellularLocation>
        <location evidence="2">Cytoplasm</location>
    </subcellularLocation>
    <subcellularLocation>
        <location evidence="1">Nucleus</location>
    </subcellularLocation>
</comment>
<gene>
    <name evidence="12" type="ORF">G5I_00403</name>
</gene>
<proteinExistence type="inferred from homology"/>
<dbReference type="InParanoid" id="F4W4S8"/>
<comment type="similarity">
    <text evidence="3">Belongs to the TBP family.</text>
</comment>